<proteinExistence type="predicted"/>
<organism evidence="7">
    <name type="scientific">Harpegnathos saltator</name>
    <name type="common">Jerdon's jumping ant</name>
    <dbReference type="NCBI Taxonomy" id="610380"/>
    <lineage>
        <taxon>Eukaryota</taxon>
        <taxon>Metazoa</taxon>
        <taxon>Ecdysozoa</taxon>
        <taxon>Arthropoda</taxon>
        <taxon>Hexapoda</taxon>
        <taxon>Insecta</taxon>
        <taxon>Pterygota</taxon>
        <taxon>Neoptera</taxon>
        <taxon>Endopterygota</taxon>
        <taxon>Hymenoptera</taxon>
        <taxon>Apocrita</taxon>
        <taxon>Aculeata</taxon>
        <taxon>Formicoidea</taxon>
        <taxon>Formicidae</taxon>
        <taxon>Ponerinae</taxon>
        <taxon>Ponerini</taxon>
        <taxon>Harpegnathos</taxon>
    </lineage>
</organism>
<dbReference type="FunCoup" id="E2C5C5">
    <property type="interactions" value="2"/>
</dbReference>
<sequence length="80" mass="9331">MDLDLRKRQRRDRIYDKLHRGFVNTCIGVTLIGGVLLGYKVYEYFVYIRPLHKAQYKVTEENLLDEGRNIEGPSDAEISA</sequence>
<name>E2C5C5_HARSA</name>
<dbReference type="GO" id="GO:0016020">
    <property type="term" value="C:membrane"/>
    <property type="evidence" value="ECO:0007669"/>
    <property type="project" value="UniProtKB-SubCell"/>
</dbReference>
<dbReference type="InParanoid" id="E2C5C5"/>
<evidence type="ECO:0000256" key="4">
    <source>
        <dbReference type="ARBA" id="ARBA00023136"/>
    </source>
</evidence>
<keyword evidence="7" id="KW-1185">Reference proteome</keyword>
<gene>
    <name evidence="6" type="ORF">EAI_16506</name>
</gene>
<dbReference type="Pfam" id="PF14880">
    <property type="entry name" value="COX14"/>
    <property type="match status" value="1"/>
</dbReference>
<evidence type="ECO:0000256" key="3">
    <source>
        <dbReference type="ARBA" id="ARBA00022989"/>
    </source>
</evidence>
<dbReference type="EMBL" id="GL452770">
    <property type="protein sequence ID" value="EFN76858.1"/>
    <property type="molecule type" value="Genomic_DNA"/>
</dbReference>
<evidence type="ECO:0000256" key="5">
    <source>
        <dbReference type="SAM" id="Phobius"/>
    </source>
</evidence>
<keyword evidence="2 5" id="KW-0812">Transmembrane</keyword>
<evidence type="ECO:0000313" key="7">
    <source>
        <dbReference type="Proteomes" id="UP000008237"/>
    </source>
</evidence>
<keyword evidence="3 5" id="KW-1133">Transmembrane helix</keyword>
<dbReference type="InterPro" id="IPR029208">
    <property type="entry name" value="COX14"/>
</dbReference>
<feature type="transmembrane region" description="Helical" evidence="5">
    <location>
        <begin position="21"/>
        <end position="42"/>
    </location>
</feature>
<accession>E2C5C5</accession>
<keyword evidence="4 5" id="KW-0472">Membrane</keyword>
<evidence type="ECO:0000313" key="6">
    <source>
        <dbReference type="EMBL" id="EFN76858.1"/>
    </source>
</evidence>
<dbReference type="OMA" id="VLGMRYY"/>
<dbReference type="Proteomes" id="UP000008237">
    <property type="component" value="Unassembled WGS sequence"/>
</dbReference>
<dbReference type="OrthoDB" id="7961613at2759"/>
<dbReference type="AlphaFoldDB" id="E2C5C5"/>
<evidence type="ECO:0000256" key="2">
    <source>
        <dbReference type="ARBA" id="ARBA00022692"/>
    </source>
</evidence>
<comment type="subcellular location">
    <subcellularLocation>
        <location evidence="1">Membrane</location>
        <topology evidence="1">Single-pass membrane protein</topology>
    </subcellularLocation>
</comment>
<protein>
    <submittedName>
        <fullName evidence="6">Uncharacterized protein</fullName>
    </submittedName>
</protein>
<reference evidence="6 7" key="1">
    <citation type="journal article" date="2010" name="Science">
        <title>Genomic comparison of the ants Camponotus floridanus and Harpegnathos saltator.</title>
        <authorList>
            <person name="Bonasio R."/>
            <person name="Zhang G."/>
            <person name="Ye C."/>
            <person name="Mutti N.S."/>
            <person name="Fang X."/>
            <person name="Qin N."/>
            <person name="Donahue G."/>
            <person name="Yang P."/>
            <person name="Li Q."/>
            <person name="Li C."/>
            <person name="Zhang P."/>
            <person name="Huang Z."/>
            <person name="Berger S.L."/>
            <person name="Reinberg D."/>
            <person name="Wang J."/>
            <person name="Liebig J."/>
        </authorList>
    </citation>
    <scope>NUCLEOTIDE SEQUENCE [LARGE SCALE GENOMIC DNA]</scope>
    <source>
        <strain evidence="6 7">R22 G/1</strain>
    </source>
</reference>
<evidence type="ECO:0000256" key="1">
    <source>
        <dbReference type="ARBA" id="ARBA00004167"/>
    </source>
</evidence>